<protein>
    <submittedName>
        <fullName evidence="1">Uncharacterized protein</fullName>
    </submittedName>
</protein>
<accession>W5YMK9</accession>
<keyword evidence="2" id="KW-1185">Reference proteome</keyword>
<reference evidence="1 2" key="1">
    <citation type="journal article" date="2014" name="Genome Announc.">
        <title>Draft Genome Sequences of Marinobacter similis A3d10T and Marinobacter salarius R9SW1T.</title>
        <authorList>
            <person name="Ivanova E.P."/>
            <person name="Ng H.J."/>
            <person name="Webb H.K."/>
            <person name="Feng G."/>
            <person name="Oshima K."/>
            <person name="Hattori M."/>
            <person name="Ohkuma M."/>
            <person name="Sergeev A.F."/>
            <person name="Mikhailov V.V."/>
            <person name="Crawford R.J."/>
            <person name="Sawabe T."/>
        </authorList>
    </citation>
    <scope>NUCLEOTIDE SEQUENCE [LARGE SCALE GENOMIC DNA]</scope>
    <source>
        <strain evidence="1 2">A3d10</strain>
    </source>
</reference>
<dbReference type="KEGG" id="msx:AU14_17525"/>
<dbReference type="RefSeq" id="WP_041342830.1">
    <property type="nucleotide sequence ID" value="NZ_CP007151.1"/>
</dbReference>
<name>W5YMK9_9GAMM</name>
<dbReference type="Pfam" id="PF25675">
    <property type="entry name" value="Phage_nozzle"/>
    <property type="match status" value="1"/>
</dbReference>
<dbReference type="EMBL" id="CP007151">
    <property type="protein sequence ID" value="AHI30275.1"/>
    <property type="molecule type" value="Genomic_DNA"/>
</dbReference>
<evidence type="ECO:0000313" key="1">
    <source>
        <dbReference type="EMBL" id="AHI30275.1"/>
    </source>
</evidence>
<dbReference type="AlphaFoldDB" id="W5YMK9"/>
<dbReference type="STRING" id="1420916.AU14_17525"/>
<dbReference type="HOGENOM" id="CLU_841463_0_0_6"/>
<sequence>MDYHRDEKEHYRIVLNDDGTQKLKVFDGTSGQEYPVDISSTLETQLTATGGSFLDVPYLNPVGDNIHREAFQLLPVKDSVLVLNRTFPTKRVIGDSDDDAEPTTTSYRKYKLVINTLNYKKIFGSSKVLTKEQDINKKYFSGYGYTINGRDYVYPATYSPQTVAARLAVKLSEDFAGFDAGVKDSTVFITVDPNVTISVQDRSAASSDIKGYSQRGRYDLKTITVSSEKFTVVTGITGRPAHEALLWVRQADYAVNYNVKVNGTVYNVKTPESTSDGARDGLRTESIAASLAVAVSNASGITAISNGNVVHVTSSSDFTLEANDSLGGTA</sequence>
<dbReference type="Proteomes" id="UP000061489">
    <property type="component" value="Chromosome"/>
</dbReference>
<proteinExistence type="predicted"/>
<organism evidence="1 2">
    <name type="scientific">Marinobacter similis</name>
    <dbReference type="NCBI Taxonomy" id="1420916"/>
    <lineage>
        <taxon>Bacteria</taxon>
        <taxon>Pseudomonadati</taxon>
        <taxon>Pseudomonadota</taxon>
        <taxon>Gammaproteobacteria</taxon>
        <taxon>Pseudomonadales</taxon>
        <taxon>Marinobacteraceae</taxon>
        <taxon>Marinobacter</taxon>
    </lineage>
</organism>
<gene>
    <name evidence="1" type="ORF">AU14_17525</name>
</gene>
<evidence type="ECO:0000313" key="2">
    <source>
        <dbReference type="Proteomes" id="UP000061489"/>
    </source>
</evidence>
<dbReference type="InterPro" id="IPR058003">
    <property type="entry name" value="Phage_gp12"/>
</dbReference>